<dbReference type="AlphaFoldDB" id="A0A239B2B8"/>
<dbReference type="Gene3D" id="3.30.70.20">
    <property type="match status" value="1"/>
</dbReference>
<dbReference type="FunFam" id="1.10.10.60:FF:000141">
    <property type="entry name" value="TetR family transcriptional regulator"/>
    <property type="match status" value="1"/>
</dbReference>
<dbReference type="GO" id="GO:0045892">
    <property type="term" value="P:negative regulation of DNA-templated transcription"/>
    <property type="evidence" value="ECO:0007669"/>
    <property type="project" value="UniProtKB-ARBA"/>
</dbReference>
<dbReference type="SUPFAM" id="SSF48498">
    <property type="entry name" value="Tetracyclin repressor-like, C-terminal domain"/>
    <property type="match status" value="1"/>
</dbReference>
<dbReference type="InterPro" id="IPR001647">
    <property type="entry name" value="HTH_TetR"/>
</dbReference>
<evidence type="ECO:0000313" key="6">
    <source>
        <dbReference type="EMBL" id="SNS01384.1"/>
    </source>
</evidence>
<sequence length="266" mass="28443">MGRIAGVTRAETRERLLSAAADEFARRGYDGTRVADIARAAGVSNGALYAHFDSKAELLVAALRAHGRRLLADLFDADPDRPVVELLLAIGRWLPKRRDARAHLVVEALVAARRDEEVARPMRDYVGERGDWLAGLMRIAQAGEEMDPALSPNALAHLCLVLGMGSALIPPDMHAVGDEEWAALLARIVAALAPAPGRNTVKVRIDPKRCQGHGRCYDLAPGLFGEDDEGYGTVLGDGAVPGGGEHEARLAGANCPERAVDVLREA</sequence>
<evidence type="ECO:0000256" key="3">
    <source>
        <dbReference type="ARBA" id="ARBA00023163"/>
    </source>
</evidence>
<dbReference type="Proteomes" id="UP000198420">
    <property type="component" value="Unassembled WGS sequence"/>
</dbReference>
<dbReference type="SUPFAM" id="SSF54862">
    <property type="entry name" value="4Fe-4S ferredoxins"/>
    <property type="match status" value="1"/>
</dbReference>
<dbReference type="Gene3D" id="1.10.357.10">
    <property type="entry name" value="Tetracycline Repressor, domain 2"/>
    <property type="match status" value="1"/>
</dbReference>
<dbReference type="SUPFAM" id="SSF46689">
    <property type="entry name" value="Homeodomain-like"/>
    <property type="match status" value="1"/>
</dbReference>
<dbReference type="PANTHER" id="PTHR47506:SF1">
    <property type="entry name" value="HTH-TYPE TRANSCRIPTIONAL REGULATOR YJDC"/>
    <property type="match status" value="1"/>
</dbReference>
<feature type="domain" description="HTH tetR-type" evidence="5">
    <location>
        <begin position="10"/>
        <end position="70"/>
    </location>
</feature>
<dbReference type="PANTHER" id="PTHR47506">
    <property type="entry name" value="TRANSCRIPTIONAL REGULATORY PROTEIN"/>
    <property type="match status" value="1"/>
</dbReference>
<dbReference type="InterPro" id="IPR036271">
    <property type="entry name" value="Tet_transcr_reg_TetR-rel_C_sf"/>
</dbReference>
<evidence type="ECO:0000259" key="5">
    <source>
        <dbReference type="PROSITE" id="PS50977"/>
    </source>
</evidence>
<dbReference type="InterPro" id="IPR009057">
    <property type="entry name" value="Homeodomain-like_sf"/>
</dbReference>
<dbReference type="Pfam" id="PF13459">
    <property type="entry name" value="Fer4_15"/>
    <property type="match status" value="1"/>
</dbReference>
<keyword evidence="7" id="KW-1185">Reference proteome</keyword>
<gene>
    <name evidence="6" type="ORF">SAMN06265355_109334</name>
</gene>
<dbReference type="GO" id="GO:0003677">
    <property type="term" value="F:DNA binding"/>
    <property type="evidence" value="ECO:0007669"/>
    <property type="project" value="UniProtKB-UniRule"/>
</dbReference>
<name>A0A239B2B8_9ACTN</name>
<dbReference type="RefSeq" id="WP_245919685.1">
    <property type="nucleotide sequence ID" value="NZ_FZNP01000009.1"/>
</dbReference>
<evidence type="ECO:0000256" key="2">
    <source>
        <dbReference type="ARBA" id="ARBA00023125"/>
    </source>
</evidence>
<feature type="DNA-binding region" description="H-T-H motif" evidence="4">
    <location>
        <begin position="33"/>
        <end position="52"/>
    </location>
</feature>
<evidence type="ECO:0000313" key="7">
    <source>
        <dbReference type="Proteomes" id="UP000198420"/>
    </source>
</evidence>
<dbReference type="EMBL" id="FZNP01000009">
    <property type="protein sequence ID" value="SNS01384.1"/>
    <property type="molecule type" value="Genomic_DNA"/>
</dbReference>
<keyword evidence="2 4" id="KW-0238">DNA-binding</keyword>
<keyword evidence="3" id="KW-0804">Transcription</keyword>
<accession>A0A239B2B8</accession>
<proteinExistence type="predicted"/>
<dbReference type="PROSITE" id="PS50977">
    <property type="entry name" value="HTH_TETR_2"/>
    <property type="match status" value="1"/>
</dbReference>
<evidence type="ECO:0000256" key="4">
    <source>
        <dbReference type="PROSITE-ProRule" id="PRU00335"/>
    </source>
</evidence>
<keyword evidence="1" id="KW-0805">Transcription regulation</keyword>
<evidence type="ECO:0000256" key="1">
    <source>
        <dbReference type="ARBA" id="ARBA00023015"/>
    </source>
</evidence>
<reference evidence="7" key="1">
    <citation type="submission" date="2017-06" db="EMBL/GenBank/DDBJ databases">
        <authorList>
            <person name="Varghese N."/>
            <person name="Submissions S."/>
        </authorList>
    </citation>
    <scope>NUCLEOTIDE SEQUENCE [LARGE SCALE GENOMIC DNA]</scope>
    <source>
        <strain evidence="7">DSM 44485</strain>
    </source>
</reference>
<protein>
    <submittedName>
        <fullName evidence="6">Transcriptional regulator, TetR family</fullName>
    </submittedName>
</protein>
<organism evidence="6 7">
    <name type="scientific">Actinomadura mexicana</name>
    <dbReference type="NCBI Taxonomy" id="134959"/>
    <lineage>
        <taxon>Bacteria</taxon>
        <taxon>Bacillati</taxon>
        <taxon>Actinomycetota</taxon>
        <taxon>Actinomycetes</taxon>
        <taxon>Streptosporangiales</taxon>
        <taxon>Thermomonosporaceae</taxon>
        <taxon>Actinomadura</taxon>
    </lineage>
</organism>
<dbReference type="PRINTS" id="PR00455">
    <property type="entry name" value="HTHTETR"/>
</dbReference>
<dbReference type="Pfam" id="PF00440">
    <property type="entry name" value="TetR_N"/>
    <property type="match status" value="1"/>
</dbReference>